<evidence type="ECO:0000313" key="3">
    <source>
        <dbReference type="Proteomes" id="UP000193067"/>
    </source>
</evidence>
<accession>A0A1Y2J086</accession>
<feature type="region of interest" description="Disordered" evidence="1">
    <location>
        <begin position="14"/>
        <end position="38"/>
    </location>
</feature>
<reference evidence="2 3" key="1">
    <citation type="journal article" date="2015" name="Biotechnol. Biofuels">
        <title>Enhanced degradation of softwood versus hardwood by the white-rot fungus Pycnoporus coccineus.</title>
        <authorList>
            <person name="Couturier M."/>
            <person name="Navarro D."/>
            <person name="Chevret D."/>
            <person name="Henrissat B."/>
            <person name="Piumi F."/>
            <person name="Ruiz-Duenas F.J."/>
            <person name="Martinez A.T."/>
            <person name="Grigoriev I.V."/>
            <person name="Riley R."/>
            <person name="Lipzen A."/>
            <person name="Berrin J.G."/>
            <person name="Master E.R."/>
            <person name="Rosso M.N."/>
        </authorList>
    </citation>
    <scope>NUCLEOTIDE SEQUENCE [LARGE SCALE GENOMIC DNA]</scope>
    <source>
        <strain evidence="2 3">BRFM310</strain>
    </source>
</reference>
<dbReference type="EMBL" id="KZ084089">
    <property type="protein sequence ID" value="OSD06815.1"/>
    <property type="molecule type" value="Genomic_DNA"/>
</dbReference>
<feature type="region of interest" description="Disordered" evidence="1">
    <location>
        <begin position="172"/>
        <end position="191"/>
    </location>
</feature>
<name>A0A1Y2J086_TRAC3</name>
<organism evidence="2 3">
    <name type="scientific">Trametes coccinea (strain BRFM310)</name>
    <name type="common">Pycnoporus coccineus</name>
    <dbReference type="NCBI Taxonomy" id="1353009"/>
    <lineage>
        <taxon>Eukaryota</taxon>
        <taxon>Fungi</taxon>
        <taxon>Dikarya</taxon>
        <taxon>Basidiomycota</taxon>
        <taxon>Agaricomycotina</taxon>
        <taxon>Agaricomycetes</taxon>
        <taxon>Polyporales</taxon>
        <taxon>Polyporaceae</taxon>
        <taxon>Trametes</taxon>
    </lineage>
</organism>
<gene>
    <name evidence="2" type="ORF">PYCCODRAFT_767158</name>
</gene>
<keyword evidence="3" id="KW-1185">Reference proteome</keyword>
<evidence type="ECO:0000313" key="2">
    <source>
        <dbReference type="EMBL" id="OSD06815.1"/>
    </source>
</evidence>
<dbReference type="Proteomes" id="UP000193067">
    <property type="component" value="Unassembled WGS sequence"/>
</dbReference>
<protein>
    <submittedName>
        <fullName evidence="2">Uncharacterized protein</fullName>
    </submittedName>
</protein>
<dbReference type="AlphaFoldDB" id="A0A1Y2J086"/>
<feature type="compositionally biased region" description="Polar residues" evidence="1">
    <location>
        <begin position="20"/>
        <end position="34"/>
    </location>
</feature>
<proteinExistence type="predicted"/>
<evidence type="ECO:0000256" key="1">
    <source>
        <dbReference type="SAM" id="MobiDB-lite"/>
    </source>
</evidence>
<sequence length="232" mass="25125">MVGLLYLPIFSTSPKEHVSSESPVQSSLGSTSDIHTPDFPPVPTSIIPVTHRRFHLTPHLHPRPAPTLPHLPRSLLVGPSLAKLSPHLARILAPWNPARFLPPRLSLDPSVPILSPFLPIGRTTLIDRLPFSSPDADVTQPVAGRFIQPAPPLGNSGSQSLAISAFLQSLNGRPPSQPLRQQQQQQQQLIMRSCTAPSLPASSRHGQPRALVVVVAFSVATPAPHRTAMHHR</sequence>